<proteinExistence type="predicted"/>
<evidence type="ECO:0000313" key="3">
    <source>
        <dbReference type="Proteomes" id="UP000824140"/>
    </source>
</evidence>
<dbReference type="AlphaFoldDB" id="A0A9D1G2Q5"/>
<accession>A0A9D1G2Q5</accession>
<dbReference type="NCBIfam" id="TIGR02605">
    <property type="entry name" value="CxxC_CxxC_SSSS"/>
    <property type="match status" value="1"/>
</dbReference>
<dbReference type="InterPro" id="IPR013429">
    <property type="entry name" value="Regulatory_FmdB_Zinc_ribbon"/>
</dbReference>
<dbReference type="Proteomes" id="UP000824140">
    <property type="component" value="Unassembled WGS sequence"/>
</dbReference>
<reference evidence="2" key="1">
    <citation type="submission" date="2020-10" db="EMBL/GenBank/DDBJ databases">
        <authorList>
            <person name="Gilroy R."/>
        </authorList>
    </citation>
    <scope>NUCLEOTIDE SEQUENCE</scope>
    <source>
        <strain evidence="2">13766</strain>
    </source>
</reference>
<evidence type="ECO:0000313" key="2">
    <source>
        <dbReference type="EMBL" id="HIS94051.1"/>
    </source>
</evidence>
<comment type="caution">
    <text evidence="2">The sequence shown here is derived from an EMBL/GenBank/DDBJ whole genome shotgun (WGS) entry which is preliminary data.</text>
</comment>
<organism evidence="2 3">
    <name type="scientific">Candidatus Alectryocaccomicrobium excrementavium</name>
    <dbReference type="NCBI Taxonomy" id="2840668"/>
    <lineage>
        <taxon>Bacteria</taxon>
        <taxon>Bacillati</taxon>
        <taxon>Bacillota</taxon>
        <taxon>Clostridia</taxon>
        <taxon>Candidatus Alectryocaccomicrobium</taxon>
    </lineage>
</organism>
<dbReference type="EMBL" id="DVJN01000265">
    <property type="protein sequence ID" value="HIS94051.1"/>
    <property type="molecule type" value="Genomic_DNA"/>
</dbReference>
<feature type="domain" description="Putative regulatory protein FmdB zinc ribbon" evidence="1">
    <location>
        <begin position="1"/>
        <end position="41"/>
    </location>
</feature>
<name>A0A9D1G2Q5_9FIRM</name>
<sequence>MPLFEFRCPKCGHKFEALMSAQRVQDAVCEKCGAPAERVWEGQFTFHKSGCGGNCAHCAGCHSHER</sequence>
<gene>
    <name evidence="2" type="ORF">IAA84_13650</name>
</gene>
<evidence type="ECO:0000259" key="1">
    <source>
        <dbReference type="SMART" id="SM00834"/>
    </source>
</evidence>
<dbReference type="Pfam" id="PF09723">
    <property type="entry name" value="Zn_ribbon_8"/>
    <property type="match status" value="1"/>
</dbReference>
<protein>
    <submittedName>
        <fullName evidence="2">Zinc ribbon domain-containing protein</fullName>
    </submittedName>
</protein>
<reference evidence="2" key="2">
    <citation type="journal article" date="2021" name="PeerJ">
        <title>Extensive microbial diversity within the chicken gut microbiome revealed by metagenomics and culture.</title>
        <authorList>
            <person name="Gilroy R."/>
            <person name="Ravi A."/>
            <person name="Getino M."/>
            <person name="Pursley I."/>
            <person name="Horton D.L."/>
            <person name="Alikhan N.F."/>
            <person name="Baker D."/>
            <person name="Gharbi K."/>
            <person name="Hall N."/>
            <person name="Watson M."/>
            <person name="Adriaenssens E.M."/>
            <person name="Foster-Nyarko E."/>
            <person name="Jarju S."/>
            <person name="Secka A."/>
            <person name="Antonio M."/>
            <person name="Oren A."/>
            <person name="Chaudhuri R.R."/>
            <person name="La Ragione R."/>
            <person name="Hildebrand F."/>
            <person name="Pallen M.J."/>
        </authorList>
    </citation>
    <scope>NUCLEOTIDE SEQUENCE</scope>
    <source>
        <strain evidence="2">13766</strain>
    </source>
</reference>
<dbReference type="SMART" id="SM00834">
    <property type="entry name" value="CxxC_CXXC_SSSS"/>
    <property type="match status" value="1"/>
</dbReference>